<protein>
    <recommendedName>
        <fullName evidence="3">Squalene cyclase C-terminal domain-containing protein</fullName>
    </recommendedName>
</protein>
<name>A0A2M8LHK3_9BACT</name>
<dbReference type="InterPro" id="IPR008930">
    <property type="entry name" value="Terpenoid_cyclase/PrenylTrfase"/>
</dbReference>
<accession>A0A2M8LHK3</accession>
<reference evidence="2" key="1">
    <citation type="submission" date="2017-09" db="EMBL/GenBank/DDBJ databases">
        <title>Depth-based differentiation of microbial function through sediment-hosted aquifers and enrichment of novel symbionts in the deep terrestrial subsurface.</title>
        <authorList>
            <person name="Probst A.J."/>
            <person name="Ladd B."/>
            <person name="Jarett J.K."/>
            <person name="Geller-Mcgrath D.E."/>
            <person name="Sieber C.M.K."/>
            <person name="Emerson J.B."/>
            <person name="Anantharaman K."/>
            <person name="Thomas B.C."/>
            <person name="Malmstrom R."/>
            <person name="Stieglmeier M."/>
            <person name="Klingl A."/>
            <person name="Woyke T."/>
            <person name="Ryan C.M."/>
            <person name="Banfield J.F."/>
        </authorList>
    </citation>
    <scope>NUCLEOTIDE SEQUENCE [LARGE SCALE GENOMIC DNA]</scope>
</reference>
<evidence type="ECO:0000313" key="2">
    <source>
        <dbReference type="Proteomes" id="UP000231436"/>
    </source>
</evidence>
<dbReference type="Proteomes" id="UP000231436">
    <property type="component" value="Unassembled WGS sequence"/>
</dbReference>
<dbReference type="Gene3D" id="1.50.10.20">
    <property type="match status" value="1"/>
</dbReference>
<sequence length="367" mass="41898">MVPTDPAHILKSQDVVTGVARFLSNQQDPHVPGYVRYSASGDLFSDHQKTNLAGSIFALKLYAMLGETDQKRIQPIVDRVLSFQRPDGSFADPYVCKKRFIRNTLSSLKHRDLSNLGNQSYIRAETRQAYSALLLHHVLPHKVDANIPTTPQAIHTFLSRLDWTRPWGAGSHFSHLLFFLSLFKKTKKLTQEQYLEARSSACTFIASLQHEDGAWYTGNPSHRQKVNGAMKVISGLIVDDLPFEHPKELINLCLTQEATQTHDACDQINQILVLRYSTRLLNHPYHQEDINTFCQNALIQWGAYYFPEHGGFSFHKHRANDRYYSAKVSQGLNEPDIHGTILFVWGLSMMKQLLQTENLPNFHEIKS</sequence>
<dbReference type="SUPFAM" id="SSF48239">
    <property type="entry name" value="Terpenoid cyclases/Protein prenyltransferases"/>
    <property type="match status" value="1"/>
</dbReference>
<comment type="caution">
    <text evidence="1">The sequence shown here is derived from an EMBL/GenBank/DDBJ whole genome shotgun (WGS) entry which is preliminary data.</text>
</comment>
<dbReference type="EMBL" id="PFEU01000008">
    <property type="protein sequence ID" value="PJE76915.1"/>
    <property type="molecule type" value="Genomic_DNA"/>
</dbReference>
<dbReference type="AlphaFoldDB" id="A0A2M8LHK3"/>
<proteinExistence type="predicted"/>
<evidence type="ECO:0000313" key="1">
    <source>
        <dbReference type="EMBL" id="PJE76915.1"/>
    </source>
</evidence>
<organism evidence="1 2">
    <name type="scientific">Candidatus Uhrbacteria bacterium CG10_big_fil_rev_8_21_14_0_10_48_16</name>
    <dbReference type="NCBI Taxonomy" id="1975038"/>
    <lineage>
        <taxon>Bacteria</taxon>
        <taxon>Candidatus Uhriibacteriota</taxon>
    </lineage>
</organism>
<gene>
    <name evidence="1" type="ORF">COV05_01820</name>
</gene>
<evidence type="ECO:0008006" key="3">
    <source>
        <dbReference type="Google" id="ProtNLM"/>
    </source>
</evidence>